<keyword evidence="2" id="KW-1185">Reference proteome</keyword>
<name>A0A7J7EE17_DICBM</name>
<protein>
    <submittedName>
        <fullName evidence="1">Uncharacterized protein</fullName>
    </submittedName>
</protein>
<evidence type="ECO:0000313" key="1">
    <source>
        <dbReference type="EMBL" id="KAF5914032.1"/>
    </source>
</evidence>
<reference evidence="1 2" key="1">
    <citation type="journal article" date="2020" name="Mol. Biol. Evol.">
        <title>Interspecific Gene Flow and the Evolution of Specialization in Black and White Rhinoceros.</title>
        <authorList>
            <person name="Moodley Y."/>
            <person name="Westbury M.V."/>
            <person name="Russo I.M."/>
            <person name="Gopalakrishnan S."/>
            <person name="Rakotoarivelo A."/>
            <person name="Olsen R.A."/>
            <person name="Prost S."/>
            <person name="Tunstall T."/>
            <person name="Ryder O.A."/>
            <person name="Dalen L."/>
            <person name="Bruford M.W."/>
        </authorList>
    </citation>
    <scope>NUCLEOTIDE SEQUENCE [LARGE SCALE GENOMIC DNA]</scope>
    <source>
        <strain evidence="1">SBR-YM</strain>
        <tissue evidence="1">Skin</tissue>
    </source>
</reference>
<gene>
    <name evidence="1" type="ORF">HPG69_010191</name>
</gene>
<evidence type="ECO:0000313" key="2">
    <source>
        <dbReference type="Proteomes" id="UP000551758"/>
    </source>
</evidence>
<dbReference type="AlphaFoldDB" id="A0A7J7EE17"/>
<dbReference type="Proteomes" id="UP000551758">
    <property type="component" value="Unassembled WGS sequence"/>
</dbReference>
<organism evidence="1 2">
    <name type="scientific">Diceros bicornis minor</name>
    <name type="common">South-central black rhinoceros</name>
    <dbReference type="NCBI Taxonomy" id="77932"/>
    <lineage>
        <taxon>Eukaryota</taxon>
        <taxon>Metazoa</taxon>
        <taxon>Chordata</taxon>
        <taxon>Craniata</taxon>
        <taxon>Vertebrata</taxon>
        <taxon>Euteleostomi</taxon>
        <taxon>Mammalia</taxon>
        <taxon>Eutheria</taxon>
        <taxon>Laurasiatheria</taxon>
        <taxon>Perissodactyla</taxon>
        <taxon>Rhinocerotidae</taxon>
        <taxon>Diceros</taxon>
    </lineage>
</organism>
<sequence length="151" mass="16948">MKAGKPTLNVELEMAEAGGDSCEGISEEDEDPNHLPFWSRRLKSELPAGSQPYWKLAIPSQGSDSRIEGQGLEWIILFLIMVWYKLGSEQNEEDTLSKLLELAMSYPADVVFQETRDMSHLSVVVDTHSDVRLVGRTSRGFWVRNLGPILA</sequence>
<comment type="caution">
    <text evidence="1">The sequence shown here is derived from an EMBL/GenBank/DDBJ whole genome shotgun (WGS) entry which is preliminary data.</text>
</comment>
<dbReference type="EMBL" id="JACDTQ010003506">
    <property type="protein sequence ID" value="KAF5914032.1"/>
    <property type="molecule type" value="Genomic_DNA"/>
</dbReference>
<accession>A0A7J7EE17</accession>
<proteinExistence type="predicted"/>